<dbReference type="AlphaFoldDB" id="B2SZC1"/>
<dbReference type="SUPFAM" id="SSF52172">
    <property type="entry name" value="CheY-like"/>
    <property type="match status" value="1"/>
</dbReference>
<dbReference type="SMART" id="SM01012">
    <property type="entry name" value="ANTAR"/>
    <property type="match status" value="1"/>
</dbReference>
<organism evidence="2 3">
    <name type="scientific">Paraburkholderia phytofirmans (strain DSM 17436 / LMG 22146 / PsJN)</name>
    <name type="common">Burkholderia phytofirmans</name>
    <dbReference type="NCBI Taxonomy" id="398527"/>
    <lineage>
        <taxon>Bacteria</taxon>
        <taxon>Pseudomonadati</taxon>
        <taxon>Pseudomonadota</taxon>
        <taxon>Betaproteobacteria</taxon>
        <taxon>Burkholderiales</taxon>
        <taxon>Burkholderiaceae</taxon>
        <taxon>Paraburkholderia</taxon>
    </lineage>
</organism>
<accession>B2SZC1</accession>
<protein>
    <submittedName>
        <fullName evidence="2">Response regulator receiver and ANTAR domain protein</fullName>
    </submittedName>
</protein>
<proteinExistence type="predicted"/>
<reference evidence="2 3" key="1">
    <citation type="journal article" date="2011" name="J. Bacteriol.">
        <title>Complete genome sequence of the plant growth-promoting endophyte Burkholderia phytofirmans strain PsJN.</title>
        <authorList>
            <person name="Weilharter A."/>
            <person name="Mitter B."/>
            <person name="Shin M.V."/>
            <person name="Chain P.S."/>
            <person name="Nowak J."/>
            <person name="Sessitsch A."/>
        </authorList>
    </citation>
    <scope>NUCLEOTIDE SEQUENCE [LARGE SCALE GENOMIC DNA]</scope>
    <source>
        <strain evidence="3">DSM 17436 / LMG 22146 / PsJN</strain>
    </source>
</reference>
<dbReference type="OrthoDB" id="8720242at2"/>
<dbReference type="Pfam" id="PF03861">
    <property type="entry name" value="ANTAR"/>
    <property type="match status" value="1"/>
</dbReference>
<dbReference type="InterPro" id="IPR008327">
    <property type="entry name" value="Sig_transdc_resp-reg_antiterm"/>
</dbReference>
<dbReference type="InterPro" id="IPR036388">
    <property type="entry name" value="WH-like_DNA-bd_sf"/>
</dbReference>
<feature type="domain" description="ANTAR" evidence="1">
    <location>
        <begin position="123"/>
        <end position="184"/>
    </location>
</feature>
<dbReference type="Gene3D" id="1.10.10.10">
    <property type="entry name" value="Winged helix-like DNA-binding domain superfamily/Winged helix DNA-binding domain"/>
    <property type="match status" value="1"/>
</dbReference>
<dbReference type="InterPro" id="IPR011006">
    <property type="entry name" value="CheY-like_superfamily"/>
</dbReference>
<gene>
    <name evidence="2" type="ordered locus">Bphyt_0050</name>
</gene>
<dbReference type="HOGENOM" id="CLU_108803_1_0_4"/>
<name>B2SZC1_PARPJ</name>
<dbReference type="RefSeq" id="WP_012431159.1">
    <property type="nucleotide sequence ID" value="NC_010681.1"/>
</dbReference>
<evidence type="ECO:0000313" key="2">
    <source>
        <dbReference type="EMBL" id="ACD14500.1"/>
    </source>
</evidence>
<dbReference type="PROSITE" id="PS50921">
    <property type="entry name" value="ANTAR"/>
    <property type="match status" value="1"/>
</dbReference>
<dbReference type="KEGG" id="bpy:Bphyt_0050"/>
<evidence type="ECO:0000313" key="3">
    <source>
        <dbReference type="Proteomes" id="UP000001739"/>
    </source>
</evidence>
<dbReference type="GO" id="GO:0003723">
    <property type="term" value="F:RNA binding"/>
    <property type="evidence" value="ECO:0007669"/>
    <property type="project" value="InterPro"/>
</dbReference>
<dbReference type="InterPro" id="IPR049021">
    <property type="entry name" value="AmiR_N"/>
</dbReference>
<dbReference type="EMBL" id="CP001052">
    <property type="protein sequence ID" value="ACD14500.1"/>
    <property type="molecule type" value="Genomic_DNA"/>
</dbReference>
<dbReference type="eggNOG" id="COG3707">
    <property type="taxonomic scope" value="Bacteria"/>
</dbReference>
<evidence type="ECO:0000259" key="1">
    <source>
        <dbReference type="PROSITE" id="PS50921"/>
    </source>
</evidence>
<dbReference type="Pfam" id="PF21332">
    <property type="entry name" value="AmiR_N"/>
    <property type="match status" value="1"/>
</dbReference>
<dbReference type="Gene3D" id="3.40.50.2300">
    <property type="match status" value="1"/>
</dbReference>
<dbReference type="STRING" id="398527.Bphyt_0050"/>
<dbReference type="Proteomes" id="UP000001739">
    <property type="component" value="Chromosome 1"/>
</dbReference>
<dbReference type="PIRSF" id="PIRSF036382">
    <property type="entry name" value="RR_antiterm"/>
    <property type="match status" value="1"/>
</dbReference>
<sequence length="200" mass="22028">MSNEDIIHHLRNIRVLVVHPPDTDGRDLTHQLKRIGCQVEAIWPPVAVLPPAEALFFLIGDPPDISWLASETEGARVAVLDSENPTLLKALLDSNTHGVLVRPLRAVGILSALVLALSLRAYEQRLIGKASKIEETLKARREIEKATRIIMSVRNMSEADAYQFIRKQASGKRVSTSVIANSIISAQEMLDGLDLQKGES</sequence>
<dbReference type="InterPro" id="IPR005561">
    <property type="entry name" value="ANTAR"/>
</dbReference>